<evidence type="ECO:0000256" key="2">
    <source>
        <dbReference type="ARBA" id="ARBA00012438"/>
    </source>
</evidence>
<dbReference type="OrthoDB" id="9781904at2"/>
<keyword evidence="9" id="KW-1185">Reference proteome</keyword>
<feature type="coiled-coil region" evidence="6">
    <location>
        <begin position="25"/>
        <end position="59"/>
    </location>
</feature>
<dbReference type="CDD" id="cd16917">
    <property type="entry name" value="HATPase_UhpB-NarQ-NarX-like"/>
    <property type="match status" value="1"/>
</dbReference>
<dbReference type="Gene3D" id="1.20.5.1930">
    <property type="match status" value="1"/>
</dbReference>
<dbReference type="PANTHER" id="PTHR24421:SF55">
    <property type="entry name" value="SENSOR HISTIDINE KINASE YDFH"/>
    <property type="match status" value="1"/>
</dbReference>
<keyword evidence="3" id="KW-0808">Transferase</keyword>
<dbReference type="SUPFAM" id="SSF55874">
    <property type="entry name" value="ATPase domain of HSP90 chaperone/DNA topoisomerase II/histidine kinase"/>
    <property type="match status" value="1"/>
</dbReference>
<feature type="domain" description="Histidine kinase" evidence="7">
    <location>
        <begin position="289"/>
        <end position="382"/>
    </location>
</feature>
<evidence type="ECO:0000256" key="1">
    <source>
        <dbReference type="ARBA" id="ARBA00000085"/>
    </source>
</evidence>
<evidence type="ECO:0000313" key="8">
    <source>
        <dbReference type="EMBL" id="TCQ08185.1"/>
    </source>
</evidence>
<proteinExistence type="predicted"/>
<dbReference type="Pfam" id="PF05384">
    <property type="entry name" value="DegS"/>
    <property type="match status" value="1"/>
</dbReference>
<dbReference type="SMART" id="SM00387">
    <property type="entry name" value="HATPase_c"/>
    <property type="match status" value="1"/>
</dbReference>
<sequence>MNHMINTHKMNDILSKVTAAIDESKREIFDIAESARNEYNDLKKELIEIQKSIQTVISEVDKLEVLEKKSRKRLVDVSKNFIDYNEEDIREAYEKANEFQINLVLRRQQEKELIKKRTETEFRLKNAAQTLQKAENLTSKMGIVLEFLDGNIQDITSTLEDIQQKHVLAKRIIQAQEDERQRIARDIHDGPAQSLSNVVIKAEVCEKLIDIDTNRTKIEIDLLKKNLRDTIKDIRKIIYNLRPMSLDDLGFVPTIQQYIKNFQDETDIEVDFVILSKQWIEDKVKNLCIFRVIQEALNNVRKHSNASLVKLRIEMTKEYTTMSIIDNGLGFNIEEVESKDKIEGGFGLMNMEERVKLLNGNFEIKSTKNNGTRIFVHIPHDN</sequence>
<dbReference type="EMBL" id="SLYC01000001">
    <property type="protein sequence ID" value="TCQ08185.1"/>
    <property type="molecule type" value="Genomic_DNA"/>
</dbReference>
<dbReference type="GO" id="GO:0046983">
    <property type="term" value="F:protein dimerization activity"/>
    <property type="evidence" value="ECO:0007669"/>
    <property type="project" value="InterPro"/>
</dbReference>
<dbReference type="EC" id="2.7.13.3" evidence="2"/>
<reference evidence="8 9" key="1">
    <citation type="submission" date="2019-03" db="EMBL/GenBank/DDBJ databases">
        <title>Genomic Encyclopedia of Type Strains, Phase IV (KMG-IV): sequencing the most valuable type-strain genomes for metagenomic binning, comparative biology and taxonomic classification.</title>
        <authorList>
            <person name="Goeker M."/>
        </authorList>
    </citation>
    <scope>NUCLEOTIDE SEQUENCE [LARGE SCALE GENOMIC DNA]</scope>
    <source>
        <strain evidence="8 9">DSM 100013</strain>
    </source>
</reference>
<dbReference type="GO" id="GO:0016020">
    <property type="term" value="C:membrane"/>
    <property type="evidence" value="ECO:0007669"/>
    <property type="project" value="InterPro"/>
</dbReference>
<dbReference type="InterPro" id="IPR050482">
    <property type="entry name" value="Sensor_HK_TwoCompSys"/>
</dbReference>
<dbReference type="InterPro" id="IPR005467">
    <property type="entry name" value="His_kinase_dom"/>
</dbReference>
<dbReference type="GO" id="GO:0000155">
    <property type="term" value="F:phosphorelay sensor kinase activity"/>
    <property type="evidence" value="ECO:0007669"/>
    <property type="project" value="InterPro"/>
</dbReference>
<evidence type="ECO:0000313" key="9">
    <source>
        <dbReference type="Proteomes" id="UP000295504"/>
    </source>
</evidence>
<dbReference type="InterPro" id="IPR016381">
    <property type="entry name" value="Sig_transdc_His_kinase_DegS"/>
</dbReference>
<dbReference type="AlphaFoldDB" id="A0A4R2U2Y7"/>
<evidence type="ECO:0000259" key="7">
    <source>
        <dbReference type="PROSITE" id="PS50109"/>
    </source>
</evidence>
<keyword evidence="6" id="KW-0175">Coiled coil</keyword>
<keyword evidence="4 8" id="KW-0418">Kinase</keyword>
<evidence type="ECO:0000256" key="6">
    <source>
        <dbReference type="SAM" id="Coils"/>
    </source>
</evidence>
<protein>
    <recommendedName>
        <fullName evidence="2">histidine kinase</fullName>
        <ecNumber evidence="2">2.7.13.3</ecNumber>
    </recommendedName>
</protein>
<dbReference type="RefSeq" id="WP_132847345.1">
    <property type="nucleotide sequence ID" value="NZ_CP058648.1"/>
</dbReference>
<comment type="caution">
    <text evidence="8">The sequence shown here is derived from an EMBL/GenBank/DDBJ whole genome shotgun (WGS) entry which is preliminary data.</text>
</comment>
<accession>A0A4R2U2Y7</accession>
<evidence type="ECO:0000256" key="4">
    <source>
        <dbReference type="ARBA" id="ARBA00022777"/>
    </source>
</evidence>
<gene>
    <name evidence="8" type="ORF">EDD79_1001277</name>
</gene>
<keyword evidence="5" id="KW-0902">Two-component regulatory system</keyword>
<dbReference type="InterPro" id="IPR036890">
    <property type="entry name" value="HATPase_C_sf"/>
</dbReference>
<feature type="coiled-coil region" evidence="6">
    <location>
        <begin position="117"/>
        <end position="179"/>
    </location>
</feature>
<organism evidence="8 9">
    <name type="scientific">Serpentinicella alkaliphila</name>
    <dbReference type="NCBI Taxonomy" id="1734049"/>
    <lineage>
        <taxon>Bacteria</taxon>
        <taxon>Bacillati</taxon>
        <taxon>Bacillota</taxon>
        <taxon>Clostridia</taxon>
        <taxon>Peptostreptococcales</taxon>
        <taxon>Natronincolaceae</taxon>
        <taxon>Serpentinicella</taxon>
    </lineage>
</organism>
<dbReference type="PIRSF" id="PIRSF003169">
    <property type="entry name" value="STHK_DegS"/>
    <property type="match status" value="1"/>
</dbReference>
<evidence type="ECO:0000256" key="5">
    <source>
        <dbReference type="ARBA" id="ARBA00023012"/>
    </source>
</evidence>
<dbReference type="PANTHER" id="PTHR24421">
    <property type="entry name" value="NITRATE/NITRITE SENSOR PROTEIN NARX-RELATED"/>
    <property type="match status" value="1"/>
</dbReference>
<dbReference type="InterPro" id="IPR003594">
    <property type="entry name" value="HATPase_dom"/>
</dbReference>
<dbReference type="Pfam" id="PF02518">
    <property type="entry name" value="HATPase_c"/>
    <property type="match status" value="1"/>
</dbReference>
<dbReference type="PROSITE" id="PS50109">
    <property type="entry name" value="HIS_KIN"/>
    <property type="match status" value="1"/>
</dbReference>
<dbReference type="Pfam" id="PF07730">
    <property type="entry name" value="HisKA_3"/>
    <property type="match status" value="1"/>
</dbReference>
<dbReference type="Gene3D" id="3.30.565.10">
    <property type="entry name" value="Histidine kinase-like ATPase, C-terminal domain"/>
    <property type="match status" value="1"/>
</dbReference>
<evidence type="ECO:0000256" key="3">
    <source>
        <dbReference type="ARBA" id="ARBA00022679"/>
    </source>
</evidence>
<dbReference type="Proteomes" id="UP000295504">
    <property type="component" value="Unassembled WGS sequence"/>
</dbReference>
<dbReference type="InterPro" id="IPR011712">
    <property type="entry name" value="Sig_transdc_His_kin_sub3_dim/P"/>
</dbReference>
<name>A0A4R2U2Y7_9FIRM</name>
<dbReference type="InterPro" id="IPR008595">
    <property type="entry name" value="DegS"/>
</dbReference>
<comment type="catalytic activity">
    <reaction evidence="1">
        <text>ATP + protein L-histidine = ADP + protein N-phospho-L-histidine.</text>
        <dbReference type="EC" id="2.7.13.3"/>
    </reaction>
</comment>